<evidence type="ECO:0000256" key="12">
    <source>
        <dbReference type="ARBA" id="ARBA00023180"/>
    </source>
</evidence>
<evidence type="ECO:0000256" key="10">
    <source>
        <dbReference type="ARBA" id="ARBA00023049"/>
    </source>
</evidence>
<evidence type="ECO:0000256" key="13">
    <source>
        <dbReference type="SAM" id="SignalP"/>
    </source>
</evidence>
<sequence>MKNPTFLLLYIILSYCTAASAQQEKTFHSYDSSAKTQSEGGWLWKISGNGLAHPAYLFGTYHGSPHILYGYVDSIPGFRQALDACSQYVGEVAYSNDSTSLFSNAKLPADTTYHDLLNKEDYQFVDSTLRHKMDVPLHRMYLKPGHLTMLLGKIDEITKLKKAGYSESQIDSIHSQVMDAVLEKKAKEKGYIINGLETISEQFEMIMPGDLKENATALAEYCRKEKEKDKEYTQFQTLTDALVEVYRSQSMKRLIEYEIQMDAFYLNASPYLQEIAIHQRKVLLKARNMNWITKLTGLIKDKTTFIAVGVRHLPGENGLITLLQKEGYKVDPVEVKR</sequence>
<dbReference type="EMBL" id="VVYV01000096">
    <property type="protein sequence ID" value="KAA5411794.1"/>
    <property type="molecule type" value="Genomic_DNA"/>
</dbReference>
<dbReference type="InterPro" id="IPR040230">
    <property type="entry name" value="TIKI1/2-like"/>
</dbReference>
<name>A0A642PP37_9BACE</name>
<evidence type="ECO:0000256" key="3">
    <source>
        <dbReference type="ARBA" id="ARBA00004479"/>
    </source>
</evidence>
<evidence type="ECO:0000256" key="8">
    <source>
        <dbReference type="ARBA" id="ARBA00022801"/>
    </source>
</evidence>
<dbReference type="InterPro" id="IPR002816">
    <property type="entry name" value="TraB/PrgY/GumN_fam"/>
</dbReference>
<keyword evidence="4" id="KW-0645">Protease</keyword>
<dbReference type="Pfam" id="PF01963">
    <property type="entry name" value="TraB_PrgY_gumN"/>
    <property type="match status" value="1"/>
</dbReference>
<accession>A0A642PP37</accession>
<dbReference type="GO" id="GO:0004222">
    <property type="term" value="F:metalloendopeptidase activity"/>
    <property type="evidence" value="ECO:0007669"/>
    <property type="project" value="TreeGrafter"/>
</dbReference>
<keyword evidence="7 13" id="KW-0732">Signal</keyword>
<keyword evidence="8" id="KW-0378">Hydrolase</keyword>
<evidence type="ECO:0000313" key="15">
    <source>
        <dbReference type="EMBL" id="KAA5420089.1"/>
    </source>
</evidence>
<proteinExistence type="predicted"/>
<dbReference type="GO" id="GO:0030178">
    <property type="term" value="P:negative regulation of Wnt signaling pathway"/>
    <property type="evidence" value="ECO:0007669"/>
    <property type="project" value="InterPro"/>
</dbReference>
<dbReference type="GO" id="GO:0046872">
    <property type="term" value="F:metal ion binding"/>
    <property type="evidence" value="ECO:0007669"/>
    <property type="project" value="UniProtKB-KW"/>
</dbReference>
<comment type="cofactor">
    <cofactor evidence="1">
        <name>Mn(2+)</name>
        <dbReference type="ChEBI" id="CHEBI:29035"/>
    </cofactor>
</comment>
<evidence type="ECO:0000256" key="1">
    <source>
        <dbReference type="ARBA" id="ARBA00001936"/>
    </source>
</evidence>
<dbReference type="AlphaFoldDB" id="A0A642PP37"/>
<dbReference type="CDD" id="cd14789">
    <property type="entry name" value="Tiki"/>
    <property type="match status" value="1"/>
</dbReference>
<organism evidence="14 16">
    <name type="scientific">Bacteroides cellulosilyticus</name>
    <dbReference type="NCBI Taxonomy" id="246787"/>
    <lineage>
        <taxon>Bacteria</taxon>
        <taxon>Pseudomonadati</taxon>
        <taxon>Bacteroidota</taxon>
        <taxon>Bacteroidia</taxon>
        <taxon>Bacteroidales</taxon>
        <taxon>Bacteroidaceae</taxon>
        <taxon>Bacteroides</taxon>
    </lineage>
</organism>
<keyword evidence="5" id="KW-0812">Transmembrane</keyword>
<comment type="caution">
    <text evidence="14">The sequence shown here is derived from an EMBL/GenBank/DDBJ whole genome shotgun (WGS) entry which is preliminary data.</text>
</comment>
<keyword evidence="11" id="KW-0472">Membrane</keyword>
<gene>
    <name evidence="14" type="ORF">F2Y81_28055</name>
    <name evidence="15" type="ORF">F2Y87_09095</name>
</gene>
<dbReference type="PANTHER" id="PTHR31120:SF6">
    <property type="entry name" value="METALLOPROTEASE TIKI HOMOLOG"/>
    <property type="match status" value="1"/>
</dbReference>
<keyword evidence="12" id="KW-0325">Glycoprotein</keyword>
<evidence type="ECO:0000256" key="9">
    <source>
        <dbReference type="ARBA" id="ARBA00022989"/>
    </source>
</evidence>
<dbReference type="PANTHER" id="PTHR31120">
    <property type="entry name" value="METALLOPROTEASE TIKI"/>
    <property type="match status" value="1"/>
</dbReference>
<evidence type="ECO:0000256" key="6">
    <source>
        <dbReference type="ARBA" id="ARBA00022723"/>
    </source>
</evidence>
<evidence type="ECO:0000313" key="14">
    <source>
        <dbReference type="EMBL" id="KAA5411794.1"/>
    </source>
</evidence>
<keyword evidence="6" id="KW-0479">Metal-binding</keyword>
<evidence type="ECO:0000256" key="2">
    <source>
        <dbReference type="ARBA" id="ARBA00001941"/>
    </source>
</evidence>
<dbReference type="GO" id="GO:0006508">
    <property type="term" value="P:proteolysis"/>
    <property type="evidence" value="ECO:0007669"/>
    <property type="project" value="UniProtKB-KW"/>
</dbReference>
<dbReference type="Proteomes" id="UP000448877">
    <property type="component" value="Unassembled WGS sequence"/>
</dbReference>
<evidence type="ECO:0000313" key="16">
    <source>
        <dbReference type="Proteomes" id="UP000448877"/>
    </source>
</evidence>
<dbReference type="GO" id="GO:0016020">
    <property type="term" value="C:membrane"/>
    <property type="evidence" value="ECO:0007669"/>
    <property type="project" value="UniProtKB-SubCell"/>
</dbReference>
<dbReference type="Proteomes" id="UP000482653">
    <property type="component" value="Unassembled WGS sequence"/>
</dbReference>
<protein>
    <submittedName>
        <fullName evidence="14">TraB/GumN family protein</fullName>
    </submittedName>
</protein>
<feature type="signal peptide" evidence="13">
    <location>
        <begin position="1"/>
        <end position="21"/>
    </location>
</feature>
<evidence type="ECO:0000256" key="7">
    <source>
        <dbReference type="ARBA" id="ARBA00022729"/>
    </source>
</evidence>
<comment type="cofactor">
    <cofactor evidence="2">
        <name>Co(2+)</name>
        <dbReference type="ChEBI" id="CHEBI:48828"/>
    </cofactor>
</comment>
<feature type="chain" id="PRO_5036158069" evidence="13">
    <location>
        <begin position="22"/>
        <end position="337"/>
    </location>
</feature>
<comment type="subcellular location">
    <subcellularLocation>
        <location evidence="3">Membrane</location>
        <topology evidence="3">Single-pass type I membrane protein</topology>
    </subcellularLocation>
</comment>
<evidence type="ECO:0000256" key="4">
    <source>
        <dbReference type="ARBA" id="ARBA00022670"/>
    </source>
</evidence>
<keyword evidence="9" id="KW-1133">Transmembrane helix</keyword>
<reference evidence="16 17" key="1">
    <citation type="journal article" date="2019" name="Nat. Med.">
        <title>A library of human gut bacterial isolates paired with longitudinal multiomics data enables mechanistic microbiome research.</title>
        <authorList>
            <person name="Poyet M."/>
            <person name="Groussin M."/>
            <person name="Gibbons S.M."/>
            <person name="Avila-Pacheco J."/>
            <person name="Jiang X."/>
            <person name="Kearney S.M."/>
            <person name="Perrotta A.R."/>
            <person name="Berdy B."/>
            <person name="Zhao S."/>
            <person name="Lieberman T.D."/>
            <person name="Swanson P.K."/>
            <person name="Smith M."/>
            <person name="Roesemann S."/>
            <person name="Alexander J.E."/>
            <person name="Rich S.A."/>
            <person name="Livny J."/>
            <person name="Vlamakis H."/>
            <person name="Clish C."/>
            <person name="Bullock K."/>
            <person name="Deik A."/>
            <person name="Scott J."/>
            <person name="Pierce K.A."/>
            <person name="Xavier R.J."/>
            <person name="Alm E.J."/>
        </authorList>
    </citation>
    <scope>NUCLEOTIDE SEQUENCE [LARGE SCALE GENOMIC DNA]</scope>
    <source>
        <strain evidence="14 16">BIOML-A6</strain>
        <strain evidence="15 17">BIOML-A8</strain>
    </source>
</reference>
<dbReference type="EMBL" id="VVYX01000009">
    <property type="protein sequence ID" value="KAA5420089.1"/>
    <property type="molecule type" value="Genomic_DNA"/>
</dbReference>
<evidence type="ECO:0000256" key="11">
    <source>
        <dbReference type="ARBA" id="ARBA00023136"/>
    </source>
</evidence>
<evidence type="ECO:0000256" key="5">
    <source>
        <dbReference type="ARBA" id="ARBA00022692"/>
    </source>
</evidence>
<dbReference type="RefSeq" id="WP_149920733.1">
    <property type="nucleotide sequence ID" value="NZ_JAHOHK010000005.1"/>
</dbReference>
<evidence type="ECO:0000313" key="17">
    <source>
        <dbReference type="Proteomes" id="UP000482653"/>
    </source>
</evidence>
<keyword evidence="10" id="KW-0482">Metalloprotease</keyword>